<keyword evidence="1" id="KW-0472">Membrane</keyword>
<feature type="transmembrane region" description="Helical" evidence="1">
    <location>
        <begin position="46"/>
        <end position="70"/>
    </location>
</feature>
<keyword evidence="1" id="KW-1133">Transmembrane helix</keyword>
<evidence type="ECO:0000313" key="2">
    <source>
        <dbReference type="EMBL" id="SHH04399.1"/>
    </source>
</evidence>
<keyword evidence="1" id="KW-0812">Transmembrane</keyword>
<evidence type="ECO:0000313" key="3">
    <source>
        <dbReference type="Proteomes" id="UP000184032"/>
    </source>
</evidence>
<proteinExistence type="predicted"/>
<protein>
    <recommendedName>
        <fullName evidence="4">PH domain-containing protein</fullName>
    </recommendedName>
</protein>
<accession>A0A1M5PSB2</accession>
<dbReference type="STRING" id="1120995.SAMN02745245_00440"/>
<dbReference type="OrthoDB" id="4764283at2"/>
<dbReference type="Proteomes" id="UP000184032">
    <property type="component" value="Unassembled WGS sequence"/>
</dbReference>
<gene>
    <name evidence="2" type="ORF">SAMN02745245_00440</name>
</gene>
<dbReference type="InterPro" id="IPR048136">
    <property type="entry name" value="STM3941-like"/>
</dbReference>
<dbReference type="NCBIfam" id="NF041635">
    <property type="entry name" value="STM3941_fam"/>
    <property type="match status" value="1"/>
</dbReference>
<dbReference type="AlphaFoldDB" id="A0A1M5PSB2"/>
<name>A0A1M5PSB2_9FIRM</name>
<evidence type="ECO:0008006" key="4">
    <source>
        <dbReference type="Google" id="ProtNLM"/>
    </source>
</evidence>
<feature type="transmembrane region" description="Helical" evidence="1">
    <location>
        <begin position="16"/>
        <end position="34"/>
    </location>
</feature>
<keyword evidence="3" id="KW-1185">Reference proteome</keyword>
<reference evidence="2 3" key="1">
    <citation type="submission" date="2016-11" db="EMBL/GenBank/DDBJ databases">
        <authorList>
            <person name="Jaros S."/>
            <person name="Januszkiewicz K."/>
            <person name="Wedrychowicz H."/>
        </authorList>
    </citation>
    <scope>NUCLEOTIDE SEQUENCE [LARGE SCALE GENOMIC DNA]</scope>
    <source>
        <strain evidence="2 3">DSM 21120</strain>
    </source>
</reference>
<dbReference type="EMBL" id="FQXI01000001">
    <property type="protein sequence ID" value="SHH04399.1"/>
    <property type="molecule type" value="Genomic_DNA"/>
</dbReference>
<dbReference type="RefSeq" id="WP_073183285.1">
    <property type="nucleotide sequence ID" value="NZ_FQXI01000001.1"/>
</dbReference>
<sequence length="177" mass="20239">MKEIVIRRSFKKQLNLTFMATLMVLLSFFVFLMAPEIAHSNTFISLIMAVGFVGVIFFSICLIYIIYGLLKSKDILKIDKNGFLEKSSFISGSYILWADVKSIVGYTSMGQKYIGVELKDSEKFLKSLPIIKRVLLKLNLKLGYPTILINLNSSKVDYSETLSSMAKFFDMWKLKDK</sequence>
<evidence type="ECO:0000256" key="1">
    <source>
        <dbReference type="SAM" id="Phobius"/>
    </source>
</evidence>
<organism evidence="2 3">
    <name type="scientific">Anaerosphaera aminiphila DSM 21120</name>
    <dbReference type="NCBI Taxonomy" id="1120995"/>
    <lineage>
        <taxon>Bacteria</taxon>
        <taxon>Bacillati</taxon>
        <taxon>Bacillota</taxon>
        <taxon>Tissierellia</taxon>
        <taxon>Tissierellales</taxon>
        <taxon>Peptoniphilaceae</taxon>
        <taxon>Anaerosphaera</taxon>
    </lineage>
</organism>